<sequence>MVQTTGQLKRKRARVACEPCRERKRKCDGENPCDTCSNWGYECYYPSSRNSKYKALVSSAESSSSGAPPSGSGGSAASTEHNRSINPHGVVRSLSANSGAAFVHKMGLKVDPANAPRLNLFGWNVGARQLSSGLATAACLPIVGIIALGDMAHLAHIYFNKVDPCYGFIDKQAFFDRLNARWRSNSGSSIYDSVLAGVAALGLLFSERKVKVTELHLMESARFILESYDGSTAPSMDLVTGWMLRVIYMRMTAPPYSTWLASSTLMHLIEAAGVHHEASDGMALSDAKCDPDIRRRLVGVAQHQNMWPSYDLGLSRVSLKIDMSLPLSPRPGDYTAELLGLLPISASLDPEEAQDDCDLQWSLVQTLDRVHTQPPSVLAQTNLVLCILRRLHLLNINTSPAIADRVLDLIQRALQSARSMLTNCCPWQHVANVPFHIITILLEMDTCASLAQLPEAMQTLKLVASTYNTATMREAYATARLLVFLYQQRRCHDARLLGNVLDVDSQQEPGSAGSKAQMPRVSPNLEEMPLLEELVADMPSLQGFDFDQFLNMDMLRSAQGMDVGSLGEGG</sequence>
<dbReference type="Proteomes" id="UP000094569">
    <property type="component" value="Unassembled WGS sequence"/>
</dbReference>
<dbReference type="Pfam" id="PF00172">
    <property type="entry name" value="Zn_clus"/>
    <property type="match status" value="1"/>
</dbReference>
<dbReference type="EMBL" id="JXNT01000022">
    <property type="protein sequence ID" value="ODM14654.1"/>
    <property type="molecule type" value="Genomic_DNA"/>
</dbReference>
<comment type="caution">
    <text evidence="9">The sequence shown here is derived from an EMBL/GenBank/DDBJ whole genome shotgun (WGS) entry which is preliminary data.</text>
</comment>
<keyword evidence="3" id="KW-0805">Transcription regulation</keyword>
<dbReference type="GO" id="GO:0003677">
    <property type="term" value="F:DNA binding"/>
    <property type="evidence" value="ECO:0007669"/>
    <property type="project" value="UniProtKB-KW"/>
</dbReference>
<dbReference type="InterPro" id="IPR052478">
    <property type="entry name" value="Metabolite_Synth_Reg"/>
</dbReference>
<protein>
    <recommendedName>
        <fullName evidence="8">Zn(2)-C6 fungal-type domain-containing protein</fullName>
    </recommendedName>
</protein>
<dbReference type="PROSITE" id="PS50048">
    <property type="entry name" value="ZN2_CY6_FUNGAL_2"/>
    <property type="match status" value="1"/>
</dbReference>
<reference evidence="9 10" key="1">
    <citation type="journal article" date="2016" name="BMC Genomics">
        <title>Comparative genomic and transcriptomic analyses of the Fuzhuan brick tea-fermentation fungus Aspergillus cristatus.</title>
        <authorList>
            <person name="Ge Y."/>
            <person name="Wang Y."/>
            <person name="Liu Y."/>
            <person name="Tan Y."/>
            <person name="Ren X."/>
            <person name="Zhang X."/>
            <person name="Hyde K.D."/>
            <person name="Liu Y."/>
            <person name="Liu Z."/>
        </authorList>
    </citation>
    <scope>NUCLEOTIDE SEQUENCE [LARGE SCALE GENOMIC DNA]</scope>
    <source>
        <strain evidence="9 10">GZAAS20.1005</strain>
    </source>
</reference>
<dbReference type="InterPro" id="IPR036864">
    <property type="entry name" value="Zn2-C6_fun-type_DNA-bd_sf"/>
</dbReference>
<evidence type="ECO:0000256" key="6">
    <source>
        <dbReference type="ARBA" id="ARBA00023242"/>
    </source>
</evidence>
<evidence type="ECO:0000313" key="9">
    <source>
        <dbReference type="EMBL" id="ODM14654.1"/>
    </source>
</evidence>
<feature type="region of interest" description="Disordered" evidence="7">
    <location>
        <begin position="61"/>
        <end position="83"/>
    </location>
</feature>
<evidence type="ECO:0000256" key="1">
    <source>
        <dbReference type="ARBA" id="ARBA00022723"/>
    </source>
</evidence>
<evidence type="ECO:0000256" key="5">
    <source>
        <dbReference type="ARBA" id="ARBA00023163"/>
    </source>
</evidence>
<feature type="compositionally biased region" description="Low complexity" evidence="7">
    <location>
        <begin position="61"/>
        <end position="78"/>
    </location>
</feature>
<dbReference type="SUPFAM" id="SSF57701">
    <property type="entry name" value="Zn2/Cys6 DNA-binding domain"/>
    <property type="match status" value="1"/>
</dbReference>
<dbReference type="InterPro" id="IPR001138">
    <property type="entry name" value="Zn2Cys6_DnaBD"/>
</dbReference>
<evidence type="ECO:0000256" key="4">
    <source>
        <dbReference type="ARBA" id="ARBA00023125"/>
    </source>
</evidence>
<keyword evidence="2" id="KW-0862">Zinc</keyword>
<keyword evidence="10" id="KW-1185">Reference proteome</keyword>
<dbReference type="GO" id="GO:0008270">
    <property type="term" value="F:zinc ion binding"/>
    <property type="evidence" value="ECO:0007669"/>
    <property type="project" value="InterPro"/>
</dbReference>
<keyword evidence="1" id="KW-0479">Metal-binding</keyword>
<dbReference type="CDD" id="cd12148">
    <property type="entry name" value="fungal_TF_MHR"/>
    <property type="match status" value="1"/>
</dbReference>
<keyword evidence="5" id="KW-0804">Transcription</keyword>
<dbReference type="PANTHER" id="PTHR31779:SF5">
    <property type="entry name" value="ZN(II)2CYS6 TRANSCRIPTION FACTOR (EUROFUNG)"/>
    <property type="match status" value="1"/>
</dbReference>
<dbReference type="Gene3D" id="4.10.240.10">
    <property type="entry name" value="Zn(2)-C6 fungal-type DNA-binding domain"/>
    <property type="match status" value="1"/>
</dbReference>
<dbReference type="SMART" id="SM00066">
    <property type="entry name" value="GAL4"/>
    <property type="match status" value="1"/>
</dbReference>
<name>A0A1E3B156_ASPCR</name>
<dbReference type="CDD" id="cd00067">
    <property type="entry name" value="GAL4"/>
    <property type="match status" value="1"/>
</dbReference>
<dbReference type="PANTHER" id="PTHR31779">
    <property type="entry name" value="2-NITROPROPANE DIOXYGENASE FAMILY, PUTATIVE (AFU_ORTHOLOGUE AFUA_2G17430)-RELATED"/>
    <property type="match status" value="1"/>
</dbReference>
<dbReference type="OrthoDB" id="9986881at2759"/>
<dbReference type="PROSITE" id="PS00463">
    <property type="entry name" value="ZN2_CY6_FUNGAL_1"/>
    <property type="match status" value="1"/>
</dbReference>
<gene>
    <name evidence="9" type="ORF">SI65_09843</name>
</gene>
<dbReference type="VEuPathDB" id="FungiDB:SI65_09843"/>
<accession>A0A1E3B156</accession>
<evidence type="ECO:0000256" key="7">
    <source>
        <dbReference type="SAM" id="MobiDB-lite"/>
    </source>
</evidence>
<evidence type="ECO:0000256" key="3">
    <source>
        <dbReference type="ARBA" id="ARBA00023015"/>
    </source>
</evidence>
<organism evidence="9 10">
    <name type="scientific">Aspergillus cristatus</name>
    <name type="common">Chinese Fuzhuan brick tea-fermentation fungus</name>
    <name type="synonym">Eurotium cristatum</name>
    <dbReference type="NCBI Taxonomy" id="573508"/>
    <lineage>
        <taxon>Eukaryota</taxon>
        <taxon>Fungi</taxon>
        <taxon>Dikarya</taxon>
        <taxon>Ascomycota</taxon>
        <taxon>Pezizomycotina</taxon>
        <taxon>Eurotiomycetes</taxon>
        <taxon>Eurotiomycetidae</taxon>
        <taxon>Eurotiales</taxon>
        <taxon>Aspergillaceae</taxon>
        <taxon>Aspergillus</taxon>
        <taxon>Aspergillus subgen. Aspergillus</taxon>
    </lineage>
</organism>
<evidence type="ECO:0000313" key="10">
    <source>
        <dbReference type="Proteomes" id="UP000094569"/>
    </source>
</evidence>
<proteinExistence type="predicted"/>
<dbReference type="GO" id="GO:0000981">
    <property type="term" value="F:DNA-binding transcription factor activity, RNA polymerase II-specific"/>
    <property type="evidence" value="ECO:0007669"/>
    <property type="project" value="InterPro"/>
</dbReference>
<keyword evidence="4" id="KW-0238">DNA-binding</keyword>
<evidence type="ECO:0000256" key="2">
    <source>
        <dbReference type="ARBA" id="ARBA00022833"/>
    </source>
</evidence>
<dbReference type="GO" id="GO:0009410">
    <property type="term" value="P:response to xenobiotic stimulus"/>
    <property type="evidence" value="ECO:0007669"/>
    <property type="project" value="TreeGrafter"/>
</dbReference>
<dbReference type="AlphaFoldDB" id="A0A1E3B156"/>
<keyword evidence="6" id="KW-0539">Nucleus</keyword>
<feature type="domain" description="Zn(2)-C6 fungal-type" evidence="8">
    <location>
        <begin position="16"/>
        <end position="45"/>
    </location>
</feature>
<evidence type="ECO:0000259" key="8">
    <source>
        <dbReference type="PROSITE" id="PS50048"/>
    </source>
</evidence>